<dbReference type="PANTHER" id="PTHR11739">
    <property type="entry name" value="CITRATE SYNTHASE"/>
    <property type="match status" value="1"/>
</dbReference>
<accession>A0AAV0L416</accession>
<keyword evidence="1" id="KW-0808">Transferase</keyword>
<dbReference type="GO" id="GO:0006099">
    <property type="term" value="P:tricarboxylic acid cycle"/>
    <property type="evidence" value="ECO:0007669"/>
    <property type="project" value="TreeGrafter"/>
</dbReference>
<dbReference type="Proteomes" id="UP001154282">
    <property type="component" value="Unassembled WGS sequence"/>
</dbReference>
<dbReference type="PRINTS" id="PR00143">
    <property type="entry name" value="CITRTSNTHASE"/>
</dbReference>
<reference evidence="2" key="1">
    <citation type="submission" date="2022-08" db="EMBL/GenBank/DDBJ databases">
        <authorList>
            <person name="Gutierrez-Valencia J."/>
        </authorList>
    </citation>
    <scope>NUCLEOTIDE SEQUENCE</scope>
</reference>
<dbReference type="Pfam" id="PF00285">
    <property type="entry name" value="Citrate_synt"/>
    <property type="match status" value="2"/>
</dbReference>
<dbReference type="PANTHER" id="PTHR11739:SF8">
    <property type="entry name" value="CITRATE SYNTHASE, MITOCHONDRIAL"/>
    <property type="match status" value="1"/>
</dbReference>
<dbReference type="InterPro" id="IPR002020">
    <property type="entry name" value="Citrate_synthase"/>
</dbReference>
<dbReference type="AlphaFoldDB" id="A0AAV0L416"/>
<organism evidence="2 3">
    <name type="scientific">Linum tenue</name>
    <dbReference type="NCBI Taxonomy" id="586396"/>
    <lineage>
        <taxon>Eukaryota</taxon>
        <taxon>Viridiplantae</taxon>
        <taxon>Streptophyta</taxon>
        <taxon>Embryophyta</taxon>
        <taxon>Tracheophyta</taxon>
        <taxon>Spermatophyta</taxon>
        <taxon>Magnoliopsida</taxon>
        <taxon>eudicotyledons</taxon>
        <taxon>Gunneridae</taxon>
        <taxon>Pentapetalae</taxon>
        <taxon>rosids</taxon>
        <taxon>fabids</taxon>
        <taxon>Malpighiales</taxon>
        <taxon>Linaceae</taxon>
        <taxon>Linum</taxon>
    </lineage>
</organism>
<proteinExistence type="inferred from homology"/>
<name>A0AAV0L416_9ROSI</name>
<evidence type="ECO:0000313" key="3">
    <source>
        <dbReference type="Proteomes" id="UP001154282"/>
    </source>
</evidence>
<protein>
    <recommendedName>
        <fullName evidence="1">Citrate synthase</fullName>
    </recommendedName>
</protein>
<dbReference type="InterPro" id="IPR016142">
    <property type="entry name" value="Citrate_synth-like_lrg_a-sub"/>
</dbReference>
<dbReference type="GO" id="GO:0005759">
    <property type="term" value="C:mitochondrial matrix"/>
    <property type="evidence" value="ECO:0007669"/>
    <property type="project" value="TreeGrafter"/>
</dbReference>
<comment type="similarity">
    <text evidence="1">Belongs to the citrate synthase family.</text>
</comment>
<dbReference type="Gene3D" id="1.10.580.10">
    <property type="entry name" value="Citrate Synthase, domain 1"/>
    <property type="match status" value="2"/>
</dbReference>
<dbReference type="EMBL" id="CAMGYJ010000006">
    <property type="protein sequence ID" value="CAI0428860.1"/>
    <property type="molecule type" value="Genomic_DNA"/>
</dbReference>
<dbReference type="PROSITE" id="PS00480">
    <property type="entry name" value="CITRATE_SYNTHASE"/>
    <property type="match status" value="1"/>
</dbReference>
<evidence type="ECO:0000313" key="2">
    <source>
        <dbReference type="EMBL" id="CAI0428860.1"/>
    </source>
</evidence>
<dbReference type="InterPro" id="IPR036969">
    <property type="entry name" value="Citrate_synthase_sf"/>
</dbReference>
<keyword evidence="3" id="KW-1185">Reference proteome</keyword>
<sequence>MVLFRCLSRLSTLRSRTGNDCLNFLCDDYCQVQQPNNLGSVRWLQMQTSTDLDLHSQLKELIPEQQERLKKIRSDYGKVQLGNITTDMVIGGMRGMVGLLWETSLLDPEEGIRFRGLSIPECQKVLPAAQPNGEPLPEGLLWLLLTGKVPSKEQVNALSKELRDRATVPDYAFKAIDALPVSAHPMTQFTTGVMALQVYLNAGLFLVFSVLRCLFLCLLKRLVTFPNGLFQVQSEFQKAYDQGIHKSKYWEPTFEDSLNLIARLPAVAAYVYRRIFKDGKIIPLDESLDYGANFSHMLGFDDPKMHELMRLYVTIHSDHEGGNVSAHTGHLVASALSDPYLSFAAALNGLAGPLHGLANQEVLLWIKSVVEECGENISKDQLKDYVWKTLNSGKVVPGFGHGVLRKTDPRYMCQREFAMKHLPNDPLFQLVSKLYDVVPPILTELGKASARSIQTQLETTEQGATSSNNQSGDLTNFPSFYLHYIQVKNPWPNVDAHSGVLLNYYGLTEARYYTVLFGVSRSIGICSQLIWDRALGLPLERPKSVTMEWLENHCKKAAAA</sequence>
<dbReference type="SUPFAM" id="SSF48256">
    <property type="entry name" value="Citrate synthase"/>
    <property type="match status" value="2"/>
</dbReference>
<dbReference type="InterPro" id="IPR019810">
    <property type="entry name" value="Citrate_synthase_AS"/>
</dbReference>
<dbReference type="GO" id="GO:0046912">
    <property type="term" value="F:acyltransferase activity, acyl groups converted into alkyl on transfer"/>
    <property type="evidence" value="ECO:0007669"/>
    <property type="project" value="InterPro"/>
</dbReference>
<gene>
    <name evidence="2" type="ORF">LITE_LOCUS21856</name>
</gene>
<comment type="caution">
    <text evidence="2">The sequence shown here is derived from an EMBL/GenBank/DDBJ whole genome shotgun (WGS) entry which is preliminary data.</text>
</comment>
<dbReference type="GO" id="GO:0005975">
    <property type="term" value="P:carbohydrate metabolic process"/>
    <property type="evidence" value="ECO:0007669"/>
    <property type="project" value="TreeGrafter"/>
</dbReference>
<evidence type="ECO:0000256" key="1">
    <source>
        <dbReference type="RuleBase" id="RU000441"/>
    </source>
</evidence>